<dbReference type="InterPro" id="IPR050076">
    <property type="entry name" value="ArchSynthase1/Queuine_TRR"/>
</dbReference>
<dbReference type="GO" id="GO:0046872">
    <property type="term" value="F:metal ion binding"/>
    <property type="evidence" value="ECO:0007669"/>
    <property type="project" value="UniProtKB-KW"/>
</dbReference>
<keyword evidence="4 7" id="KW-0819">tRNA processing</keyword>
<dbReference type="Pfam" id="PF01702">
    <property type="entry name" value="TGT"/>
    <property type="match status" value="1"/>
</dbReference>
<dbReference type="KEGG" id="nti:DNFV4_03336"/>
<evidence type="ECO:0000256" key="3">
    <source>
        <dbReference type="ARBA" id="ARBA00022679"/>
    </source>
</evidence>
<comment type="cofactor">
    <cofactor evidence="7">
        <name>Zn(2+)</name>
        <dbReference type="ChEBI" id="CHEBI:29105"/>
    </cofactor>
    <text evidence="7">Binds 1 zinc ion per subunit.</text>
</comment>
<feature type="active site" description="Proton acceptor" evidence="7">
    <location>
        <position position="92"/>
    </location>
</feature>
<dbReference type="EMBL" id="OX365700">
    <property type="protein sequence ID" value="CAI4032906.1"/>
    <property type="molecule type" value="Genomic_DNA"/>
</dbReference>
<feature type="region of interest" description="RNA binding" evidence="7">
    <location>
        <begin position="246"/>
        <end position="252"/>
    </location>
</feature>
<keyword evidence="11" id="KW-1185">Reference proteome</keyword>
<dbReference type="InterPro" id="IPR002616">
    <property type="entry name" value="tRNA_ribo_trans-like"/>
</dbReference>
<evidence type="ECO:0000256" key="2">
    <source>
        <dbReference type="ARBA" id="ARBA00022676"/>
    </source>
</evidence>
<keyword evidence="5 7" id="KW-0671">Queuosine biosynthesis</keyword>
<evidence type="ECO:0000313" key="11">
    <source>
        <dbReference type="Proteomes" id="UP001179121"/>
    </source>
</evidence>
<feature type="active site" description="Nucleophile" evidence="7">
    <location>
        <position position="265"/>
    </location>
</feature>
<feature type="binding site" evidence="7">
    <location>
        <position position="334"/>
    </location>
    <ligand>
        <name>Zn(2+)</name>
        <dbReference type="ChEBI" id="CHEBI:29105"/>
    </ligand>
</feature>
<evidence type="ECO:0000256" key="7">
    <source>
        <dbReference type="HAMAP-Rule" id="MF_00168"/>
    </source>
</evidence>
<comment type="catalytic activity">
    <reaction evidence="6 7">
        <text>7-aminomethyl-7-carbaguanine + guanosine(34) in tRNA = 7-aminomethyl-7-carbaguanosine(34) in tRNA + guanine</text>
        <dbReference type="Rhea" id="RHEA:24104"/>
        <dbReference type="Rhea" id="RHEA-COMP:10341"/>
        <dbReference type="Rhea" id="RHEA-COMP:10342"/>
        <dbReference type="ChEBI" id="CHEBI:16235"/>
        <dbReference type="ChEBI" id="CHEBI:58703"/>
        <dbReference type="ChEBI" id="CHEBI:74269"/>
        <dbReference type="ChEBI" id="CHEBI:82833"/>
        <dbReference type="EC" id="2.4.2.29"/>
    </reaction>
</comment>
<comment type="pathway">
    <text evidence="1 7">tRNA modification; tRNA-queuosine biosynthesis.</text>
</comment>
<dbReference type="HAMAP" id="MF_00168">
    <property type="entry name" value="Q_tRNA_Tgt"/>
    <property type="match status" value="1"/>
</dbReference>
<dbReference type="RefSeq" id="WP_289269662.1">
    <property type="nucleotide sequence ID" value="NZ_OX365700.1"/>
</dbReference>
<keyword evidence="7" id="KW-0479">Metal-binding</keyword>
<dbReference type="Proteomes" id="UP001179121">
    <property type="component" value="Chromosome"/>
</dbReference>
<sequence>MFAFRVHQEDVSSKARRGTLATRHGAIETPAFMPVGSLGAVKGISPAELEQLGYGLILNNAYHLFLRPGHVVVQQLGGLHAFTGWQGAILTDSGGFQVFSLAKLRRISDEGVTFQSHLDGSLQHVTPERAMEIQEALGADIIMAFDECPALPADRRQITGAVARTASWARRCLAAKRRSDQALFGIVQGGLEADLRAQAARDLVSLGFDGYAVGGLSVGEDKPSMYRMLDVTVPELPAQKPRYLMGVGMPEDLVEGVARGIDMFDCVVPTRHGRTGWLFTRTGRVLIKQAQYARDAGAIDPECGCPVCCRYSRAYLHHLYQAKEMLGLRLNTLHNLWYFASLMRDIRSSIEQRTFAAFRQAFYRCRQEAESPESGTGREAATGSVISREESS</sequence>
<dbReference type="EC" id="2.4.2.29" evidence="7"/>
<evidence type="ECO:0000256" key="8">
    <source>
        <dbReference type="SAM" id="MobiDB-lite"/>
    </source>
</evidence>
<dbReference type="InterPro" id="IPR004803">
    <property type="entry name" value="TGT"/>
</dbReference>
<dbReference type="NCBIfam" id="TIGR00430">
    <property type="entry name" value="Q_tRNA_tgt"/>
    <property type="match status" value="1"/>
</dbReference>
<gene>
    <name evidence="7" type="primary">tgt</name>
    <name evidence="10" type="ORF">DNFV4_03336</name>
</gene>
<dbReference type="PANTHER" id="PTHR46499">
    <property type="entry name" value="QUEUINE TRNA-RIBOSYLTRANSFERASE"/>
    <property type="match status" value="1"/>
</dbReference>
<comment type="function">
    <text evidence="7">Catalyzes the base-exchange of a guanine (G) residue with the queuine precursor 7-aminomethyl-7-deazaguanine (PreQ1) at position 34 (anticodon wobble position) in tRNAs with GU(N) anticodons (tRNA-Asp, -Asn, -His and -Tyr). Catalysis occurs through a double-displacement mechanism. The nucleophile active site attacks the C1' of nucleotide 34 to detach the guanine base from the RNA, forming a covalent enzyme-RNA intermediate. The proton acceptor active site deprotonates the incoming PreQ1, allowing a nucleophilic attack on the C1' of the ribose to form the product. After dissociation, two additional enzymatic reactions on the tRNA convert PreQ1 to queuine (Q), resulting in the hypermodified nucleoside queuosine (7-(((4,5-cis-dihydroxy-2-cyclopenten-1-yl)amino)methyl)-7-deazaguanosine).</text>
</comment>
<feature type="binding site" evidence="7">
    <location>
        <position position="215"/>
    </location>
    <ligand>
        <name>substrate</name>
    </ligand>
</feature>
<reference evidence="10" key="1">
    <citation type="submission" date="2022-10" db="EMBL/GenBank/DDBJ databases">
        <authorList>
            <person name="Koch H."/>
        </authorList>
    </citation>
    <scope>NUCLEOTIDE SEQUENCE</scope>
    <source>
        <strain evidence="10">DNF</strain>
    </source>
</reference>
<dbReference type="GO" id="GO:0008616">
    <property type="term" value="P:tRNA queuosine(34) biosynthetic process"/>
    <property type="evidence" value="ECO:0007669"/>
    <property type="project" value="UniProtKB-UniRule"/>
</dbReference>
<keyword evidence="3 7" id="KW-0808">Transferase</keyword>
<dbReference type="SUPFAM" id="SSF51713">
    <property type="entry name" value="tRNA-guanine transglycosylase"/>
    <property type="match status" value="1"/>
</dbReference>
<dbReference type="GO" id="GO:0005829">
    <property type="term" value="C:cytosol"/>
    <property type="evidence" value="ECO:0007669"/>
    <property type="project" value="TreeGrafter"/>
</dbReference>
<dbReference type="Gene3D" id="3.20.20.105">
    <property type="entry name" value="Queuine tRNA-ribosyltransferase-like"/>
    <property type="match status" value="1"/>
</dbReference>
<feature type="binding site" evidence="7">
    <location>
        <position position="305"/>
    </location>
    <ligand>
        <name>Zn(2+)</name>
        <dbReference type="ChEBI" id="CHEBI:29105"/>
    </ligand>
</feature>
<comment type="similarity">
    <text evidence="7">Belongs to the queuine tRNA-ribosyltransferase family.</text>
</comment>
<feature type="region of interest" description="RNA binding; important for wobble base 34 recognition" evidence="7">
    <location>
        <begin position="270"/>
        <end position="274"/>
    </location>
</feature>
<dbReference type="FunFam" id="3.20.20.105:FF:000001">
    <property type="entry name" value="Queuine tRNA-ribosyltransferase"/>
    <property type="match status" value="1"/>
</dbReference>
<evidence type="ECO:0000256" key="1">
    <source>
        <dbReference type="ARBA" id="ARBA00004691"/>
    </source>
</evidence>
<name>A0AA86N1H3_9BACT</name>
<evidence type="ECO:0000256" key="6">
    <source>
        <dbReference type="ARBA" id="ARBA00050112"/>
    </source>
</evidence>
<evidence type="ECO:0000256" key="5">
    <source>
        <dbReference type="ARBA" id="ARBA00022785"/>
    </source>
</evidence>
<feature type="binding site" evidence="7">
    <location>
        <position position="308"/>
    </location>
    <ligand>
        <name>Zn(2+)</name>
        <dbReference type="ChEBI" id="CHEBI:29105"/>
    </ligand>
</feature>
<proteinExistence type="inferred from homology"/>
<accession>A0AA86N1H3</accession>
<keyword evidence="7" id="KW-0862">Zinc</keyword>
<feature type="binding site" evidence="7">
    <location>
        <position position="188"/>
    </location>
    <ligand>
        <name>substrate</name>
    </ligand>
</feature>
<evidence type="ECO:0000259" key="9">
    <source>
        <dbReference type="Pfam" id="PF01702"/>
    </source>
</evidence>
<comment type="subunit">
    <text evidence="7">Homodimer. Within each dimer, one monomer is responsible for RNA recognition and catalysis, while the other monomer binds to the replacement base PreQ1.</text>
</comment>
<dbReference type="PANTHER" id="PTHR46499:SF1">
    <property type="entry name" value="QUEUINE TRNA-RIBOSYLTRANSFERASE"/>
    <property type="match status" value="1"/>
</dbReference>
<keyword evidence="2 7" id="KW-0328">Glycosyltransferase</keyword>
<evidence type="ECO:0000313" key="10">
    <source>
        <dbReference type="EMBL" id="CAI4032906.1"/>
    </source>
</evidence>
<dbReference type="NCBIfam" id="TIGR00449">
    <property type="entry name" value="tgt_general"/>
    <property type="match status" value="1"/>
</dbReference>
<feature type="region of interest" description="Disordered" evidence="8">
    <location>
        <begin position="369"/>
        <end position="392"/>
    </location>
</feature>
<feature type="binding site" evidence="7">
    <location>
        <position position="146"/>
    </location>
    <ligand>
        <name>substrate</name>
    </ligand>
</feature>
<feature type="domain" description="tRNA-guanine(15) transglycosylase-like" evidence="9">
    <location>
        <begin position="13"/>
        <end position="366"/>
    </location>
</feature>
<dbReference type="GO" id="GO:0008479">
    <property type="term" value="F:tRNA-guanosine(34) queuine transglycosylase activity"/>
    <property type="evidence" value="ECO:0007669"/>
    <property type="project" value="UniProtKB-UniRule"/>
</dbReference>
<dbReference type="AlphaFoldDB" id="A0AA86N1H3"/>
<feature type="binding site" evidence="7">
    <location>
        <begin position="92"/>
        <end position="96"/>
    </location>
    <ligand>
        <name>substrate</name>
    </ligand>
</feature>
<feature type="binding site" evidence="7">
    <location>
        <position position="303"/>
    </location>
    <ligand>
        <name>Zn(2+)</name>
        <dbReference type="ChEBI" id="CHEBI:29105"/>
    </ligand>
</feature>
<protein>
    <recommendedName>
        <fullName evidence="7">Queuine tRNA-ribosyltransferase</fullName>
        <ecNumber evidence="7">2.4.2.29</ecNumber>
    </recommendedName>
    <alternativeName>
        <fullName evidence="7">Guanine insertion enzyme</fullName>
    </alternativeName>
    <alternativeName>
        <fullName evidence="7">tRNA-guanine transglycosylase</fullName>
    </alternativeName>
</protein>
<dbReference type="InterPro" id="IPR036511">
    <property type="entry name" value="TGT-like_sf"/>
</dbReference>
<organism evidence="10 11">
    <name type="scientific">Nitrospira tepida</name>
    <dbReference type="NCBI Taxonomy" id="2973512"/>
    <lineage>
        <taxon>Bacteria</taxon>
        <taxon>Pseudomonadati</taxon>
        <taxon>Nitrospirota</taxon>
        <taxon>Nitrospiria</taxon>
        <taxon>Nitrospirales</taxon>
        <taxon>Nitrospiraceae</taxon>
        <taxon>Nitrospira</taxon>
    </lineage>
</organism>
<evidence type="ECO:0000256" key="4">
    <source>
        <dbReference type="ARBA" id="ARBA00022694"/>
    </source>
</evidence>